<dbReference type="InterPro" id="IPR036250">
    <property type="entry name" value="AcylCo_DH-like_C"/>
</dbReference>
<evidence type="ECO:0000259" key="7">
    <source>
        <dbReference type="Pfam" id="PF00441"/>
    </source>
</evidence>
<dbReference type="Pfam" id="PF02770">
    <property type="entry name" value="Acyl-CoA_dh_M"/>
    <property type="match status" value="1"/>
</dbReference>
<name>A0A417Y0T2_9ACTN</name>
<dbReference type="EMBL" id="QXGH01000018">
    <property type="protein sequence ID" value="RHW26215.1"/>
    <property type="molecule type" value="Genomic_DNA"/>
</dbReference>
<evidence type="ECO:0000259" key="8">
    <source>
        <dbReference type="Pfam" id="PF02770"/>
    </source>
</evidence>
<evidence type="ECO:0000259" key="9">
    <source>
        <dbReference type="Pfam" id="PF02771"/>
    </source>
</evidence>
<accession>A0A417Y0T2</accession>
<dbReference type="Gene3D" id="2.40.110.10">
    <property type="entry name" value="Butyryl-CoA Dehydrogenase, subunit A, domain 2"/>
    <property type="match status" value="1"/>
</dbReference>
<feature type="domain" description="Acyl-CoA dehydrogenase/oxidase C-terminal" evidence="7">
    <location>
        <begin position="232"/>
        <end position="380"/>
    </location>
</feature>
<comment type="similarity">
    <text evidence="2 6">Belongs to the acyl-CoA dehydrogenase family.</text>
</comment>
<dbReference type="GO" id="GO:0016627">
    <property type="term" value="F:oxidoreductase activity, acting on the CH-CH group of donors"/>
    <property type="evidence" value="ECO:0007669"/>
    <property type="project" value="InterPro"/>
</dbReference>
<evidence type="ECO:0000256" key="2">
    <source>
        <dbReference type="ARBA" id="ARBA00009347"/>
    </source>
</evidence>
<gene>
    <name evidence="10" type="ORF">D0Z08_14660</name>
</gene>
<sequence length="383" mass="42460">MLDYTESPEVLDLRSRIRHLIDEMIPDGYLGAFTDDPNDLKIAEEFCQALGRHRLLALAWPVDFGGGGASSWEQTALREEMWAAHEPRGAQYMGINWVGPVIMRHGTKEQQEAFLPPIAAGEVIWCQGFSEPGAGSDLPALRTSARRTEGGWHINGQKIWTSYARMAQWCFLLARTGAPGGRKDGITVFLLDMQQPGVEARPVHSMLGNHHLNEIYFTDAFVPDAQVLGTVGDGWSIITDVLAFERVGIARYARCERLLSEAPTALADRWQTMPAGLVARWARALVRTREARLLAYKVVDHQNQGGLNPADAAAYRMAVTTLDQEVAEVLMDLVGPKALDARSDQPEFQRAVEDHWRYAQASTVASGTIEMQKQLLGKKLVSL</sequence>
<keyword evidence="3 6" id="KW-0285">Flavoprotein</keyword>
<dbReference type="Pfam" id="PF00441">
    <property type="entry name" value="Acyl-CoA_dh_1"/>
    <property type="match status" value="1"/>
</dbReference>
<dbReference type="InterPro" id="IPR013786">
    <property type="entry name" value="AcylCoA_DH/ox_N"/>
</dbReference>
<dbReference type="AlphaFoldDB" id="A0A417Y0T2"/>
<evidence type="ECO:0000256" key="5">
    <source>
        <dbReference type="ARBA" id="ARBA00023002"/>
    </source>
</evidence>
<dbReference type="PANTHER" id="PTHR43292:SF4">
    <property type="entry name" value="ACYL-COA DEHYDROGENASE FADE34"/>
    <property type="match status" value="1"/>
</dbReference>
<comment type="cofactor">
    <cofactor evidence="1 6">
        <name>FAD</name>
        <dbReference type="ChEBI" id="CHEBI:57692"/>
    </cofactor>
</comment>
<dbReference type="Proteomes" id="UP000283644">
    <property type="component" value="Unassembled WGS sequence"/>
</dbReference>
<dbReference type="Pfam" id="PF02771">
    <property type="entry name" value="Acyl-CoA_dh_N"/>
    <property type="match status" value="1"/>
</dbReference>
<dbReference type="OrthoDB" id="9770681at2"/>
<evidence type="ECO:0000256" key="4">
    <source>
        <dbReference type="ARBA" id="ARBA00022827"/>
    </source>
</evidence>
<proteinExistence type="inferred from homology"/>
<keyword evidence="11" id="KW-1185">Reference proteome</keyword>
<evidence type="ECO:0000313" key="10">
    <source>
        <dbReference type="EMBL" id="RHW26215.1"/>
    </source>
</evidence>
<comment type="caution">
    <text evidence="10">The sequence shown here is derived from an EMBL/GenBank/DDBJ whole genome shotgun (WGS) entry which is preliminary data.</text>
</comment>
<dbReference type="Gene3D" id="1.20.140.10">
    <property type="entry name" value="Butyryl-CoA Dehydrogenase, subunit A, domain 3"/>
    <property type="match status" value="1"/>
</dbReference>
<dbReference type="GO" id="GO:0005886">
    <property type="term" value="C:plasma membrane"/>
    <property type="evidence" value="ECO:0007669"/>
    <property type="project" value="TreeGrafter"/>
</dbReference>
<reference evidence="10 11" key="1">
    <citation type="submission" date="2018-09" db="EMBL/GenBank/DDBJ databases">
        <title>Genome sequencing of Nocardioides immobilis CCTCC AB 2017083 for comparison to Nocardioides silvaticus.</title>
        <authorList>
            <person name="Li C."/>
            <person name="Wang G."/>
        </authorList>
    </citation>
    <scope>NUCLEOTIDE SEQUENCE [LARGE SCALE GENOMIC DNA]</scope>
    <source>
        <strain evidence="10 11">CCTCC AB 2017083</strain>
    </source>
</reference>
<dbReference type="InterPro" id="IPR009075">
    <property type="entry name" value="AcylCo_DH/oxidase_C"/>
</dbReference>
<dbReference type="FunFam" id="2.40.110.10:FF:000011">
    <property type="entry name" value="Acyl-CoA dehydrogenase FadE34"/>
    <property type="match status" value="1"/>
</dbReference>
<keyword evidence="5 6" id="KW-0560">Oxidoreductase</keyword>
<dbReference type="GO" id="GO:0050660">
    <property type="term" value="F:flavin adenine dinucleotide binding"/>
    <property type="evidence" value="ECO:0007669"/>
    <property type="project" value="InterPro"/>
</dbReference>
<organism evidence="10 11">
    <name type="scientific">Nocardioides immobilis</name>
    <dbReference type="NCBI Taxonomy" id="2049295"/>
    <lineage>
        <taxon>Bacteria</taxon>
        <taxon>Bacillati</taxon>
        <taxon>Actinomycetota</taxon>
        <taxon>Actinomycetes</taxon>
        <taxon>Propionibacteriales</taxon>
        <taxon>Nocardioidaceae</taxon>
        <taxon>Nocardioides</taxon>
    </lineage>
</organism>
<feature type="domain" description="Acyl-CoA dehydrogenase/oxidase N-terminal" evidence="9">
    <location>
        <begin position="11"/>
        <end position="122"/>
    </location>
</feature>
<evidence type="ECO:0000313" key="11">
    <source>
        <dbReference type="Proteomes" id="UP000283644"/>
    </source>
</evidence>
<dbReference type="InterPro" id="IPR006091">
    <property type="entry name" value="Acyl-CoA_Oxase/DH_mid-dom"/>
</dbReference>
<dbReference type="SUPFAM" id="SSF47203">
    <property type="entry name" value="Acyl-CoA dehydrogenase C-terminal domain-like"/>
    <property type="match status" value="1"/>
</dbReference>
<protein>
    <submittedName>
        <fullName evidence="10">Acyl-CoA dehydrogenase</fullName>
    </submittedName>
</protein>
<dbReference type="SUPFAM" id="SSF56645">
    <property type="entry name" value="Acyl-CoA dehydrogenase NM domain-like"/>
    <property type="match status" value="1"/>
</dbReference>
<dbReference type="RefSeq" id="WP_118926001.1">
    <property type="nucleotide sequence ID" value="NZ_QXGH01000018.1"/>
</dbReference>
<evidence type="ECO:0000256" key="1">
    <source>
        <dbReference type="ARBA" id="ARBA00001974"/>
    </source>
</evidence>
<dbReference type="Gene3D" id="1.10.540.10">
    <property type="entry name" value="Acyl-CoA dehydrogenase/oxidase, N-terminal domain"/>
    <property type="match status" value="1"/>
</dbReference>
<evidence type="ECO:0000256" key="3">
    <source>
        <dbReference type="ARBA" id="ARBA00022630"/>
    </source>
</evidence>
<keyword evidence="4 6" id="KW-0274">FAD</keyword>
<dbReference type="InterPro" id="IPR009100">
    <property type="entry name" value="AcylCoA_DH/oxidase_NM_dom_sf"/>
</dbReference>
<dbReference type="InterPro" id="IPR052161">
    <property type="entry name" value="Mycobact_Acyl-CoA_DH"/>
</dbReference>
<feature type="domain" description="Acyl-CoA oxidase/dehydrogenase middle" evidence="8">
    <location>
        <begin position="126"/>
        <end position="219"/>
    </location>
</feature>
<dbReference type="PANTHER" id="PTHR43292">
    <property type="entry name" value="ACYL-COA DEHYDROGENASE"/>
    <property type="match status" value="1"/>
</dbReference>
<dbReference type="InterPro" id="IPR046373">
    <property type="entry name" value="Acyl-CoA_Oxase/DH_mid-dom_sf"/>
</dbReference>
<dbReference type="InterPro" id="IPR037069">
    <property type="entry name" value="AcylCoA_DH/ox_N_sf"/>
</dbReference>
<evidence type="ECO:0000256" key="6">
    <source>
        <dbReference type="RuleBase" id="RU362125"/>
    </source>
</evidence>